<sequence>SAHSLGSAPQFWNWLGMMLPWALGPAAVLTGVLTCCFLCRPSVHVCACVCTGKCMGEDACACMCVQCMHVRVLSERLPVKRLPAVLVLLTLFFFRKRSHSLHLNKEIISLWSRSWEAAGCGARQGLPTAGPPRALAPGFPGHRFCLLHTHEAQLRLRCLGLRACSPPPGPAPSSEPRAVCTAPSSAGHAADPGAWCPSGSSLSSLGPRSSPPHPAPTPATYPGARPPPALGRAGTHGDSLTHTCTHTHRHTHMHTDTHRQTHTQTHTGTHMHTDTHRHTHIQTHTQTHTDTHRDTHTHSILEREEEEGKRRGRETCRGCRLRSRPPSVGSSKPPGRSPHSKTLTSVTLAHSPRPRPLPAPYPPPPPPALGAQVRAPAGARDPGALRARPGAWGRRRCWAAALERRAAGGRRGSPRGAGAERAAAPRNQRRRRQLQHQPRRRQPLLWPMNADPPPPPPPPWVWMVPGSAGLLRLGAGVAAPPVLLASAQPPAGPLLPGLPAWQAPGEPLLPLLPLPSAPDHAAATAAHRYPVLHGQWLFGGHSPSIGLSPTSSVELVPIFPHVCTSALPLPVGKSWIDKRIPNCKIFVNNSFALDSTWVYPEESRLFHGHQKPQLWTNQVAVSLPRPAPASRPLPAVVLAPRPPPGGSHSSLKPVDSGPAMAIAAAATAVVSMDPEGLGGPPPSRTQPCHFLTLAPIRIPLRTAPFPDKSRERSRAPCPPALVLHAERKSPAGDGEDKEPPSILVTSEDSAPKGTRPVASTPVPGSPWCVVWTGDDRVFFFNPTMQLSVWEKPMDLRNRGDLNRIIEDPPHKRKLEAAATEPSDGSSSEDGREDPDVKTKRNRTEGHVSPRPQEAERQDGGAKTPPPQILLPLEERATHFRDMLLERGVSAFSTWEKELHKIVFDPRYLLLNSEERKQIFEQFVKTRIKEEYKEKKSKLLLAKEEFKKLLEESKLSPRTTFKEFAEKYGRDQRFRLVQKRKDQEHFFNQFILILKKRDKENRLRLRKMR</sequence>
<gene>
    <name evidence="1" type="ORF">MRATA1EN22A_LOCUS26857</name>
</gene>
<accession>A0AC60A914</accession>
<dbReference type="EMBL" id="OX596091">
    <property type="protein sequence ID" value="CAN0555642.1"/>
    <property type="molecule type" value="Genomic_DNA"/>
</dbReference>
<protein>
    <submittedName>
        <fullName evidence="1">Uncharacterized protein</fullName>
    </submittedName>
</protein>
<evidence type="ECO:0000313" key="1">
    <source>
        <dbReference type="EMBL" id="CAN0555642.1"/>
    </source>
</evidence>
<name>A0AC60A914_RANTA</name>
<evidence type="ECO:0000313" key="2">
    <source>
        <dbReference type="Proteomes" id="UP001162501"/>
    </source>
</evidence>
<feature type="non-terminal residue" evidence="1">
    <location>
        <position position="1"/>
    </location>
</feature>
<dbReference type="Proteomes" id="UP001162501">
    <property type="component" value="Chromosome 7"/>
</dbReference>
<reference evidence="1" key="2">
    <citation type="submission" date="2025-03" db="EMBL/GenBank/DDBJ databases">
        <authorList>
            <consortium name="ELIXIR-Norway"/>
            <consortium name="Elixir Norway"/>
        </authorList>
    </citation>
    <scope>NUCLEOTIDE SEQUENCE</scope>
</reference>
<proteinExistence type="predicted"/>
<organism evidence="1 2">
    <name type="scientific">Rangifer tarandus platyrhynchus</name>
    <name type="common">Svalbard reindeer</name>
    <dbReference type="NCBI Taxonomy" id="3082113"/>
    <lineage>
        <taxon>Eukaryota</taxon>
        <taxon>Metazoa</taxon>
        <taxon>Chordata</taxon>
        <taxon>Craniata</taxon>
        <taxon>Vertebrata</taxon>
        <taxon>Euteleostomi</taxon>
        <taxon>Mammalia</taxon>
        <taxon>Eutheria</taxon>
        <taxon>Laurasiatheria</taxon>
        <taxon>Artiodactyla</taxon>
        <taxon>Ruminantia</taxon>
        <taxon>Pecora</taxon>
        <taxon>Cervidae</taxon>
        <taxon>Odocoileinae</taxon>
        <taxon>Rangifer</taxon>
    </lineage>
</organism>
<reference evidence="1" key="1">
    <citation type="submission" date="2023-05" db="EMBL/GenBank/DDBJ databases">
        <authorList>
            <consortium name="ELIXIR-Norway"/>
        </authorList>
    </citation>
    <scope>NUCLEOTIDE SEQUENCE</scope>
</reference>
<feature type="non-terminal residue" evidence="1">
    <location>
        <position position="1008"/>
    </location>
</feature>